<gene>
    <name evidence="2" type="ORF">FC87_GL001273</name>
</gene>
<sequence>MKDGKSYFIKHGTAHSLGGALMFYLAAKHHFPITTFSSADPRDRLNFEELAFINKHPEMFKDYYHLTDWVGDWQVMARLGNPKAVKEVFSKQAGITRFLGLNGHYLDSYAFSKSGDLFNDPIEELDDELESLDAEYERLKANNALTDAETVMLDASAAILLAKAIKSEANDGADEVISELNTLIKNANNYWKQTKSMCDNMSPDLSYDDVLNCLDRGGANYHTMVGTFKDKYDERIRKAKKIKNKFNDWYDQTTAGISKMVGDDQELAGMFKK</sequence>
<proteinExistence type="predicted"/>
<feature type="coiled-coil region" evidence="1">
    <location>
        <begin position="122"/>
        <end position="149"/>
    </location>
</feature>
<comment type="caution">
    <text evidence="2">The sequence shown here is derived from an EMBL/GenBank/DDBJ whole genome shotgun (WGS) entry which is preliminary data.</text>
</comment>
<name>A0A0R2CH05_9LACO</name>
<accession>A0A0R2CH05</accession>
<dbReference type="STRING" id="1423745.GCA_001311215_00666"/>
<protein>
    <submittedName>
        <fullName evidence="2">Uncharacterized protein</fullName>
    </submittedName>
</protein>
<dbReference type="AlphaFoldDB" id="A0A0R2CH05"/>
<evidence type="ECO:0000256" key="1">
    <source>
        <dbReference type="SAM" id="Coils"/>
    </source>
</evidence>
<evidence type="ECO:0000313" key="2">
    <source>
        <dbReference type="EMBL" id="KRM90586.1"/>
    </source>
</evidence>
<organism evidence="2 3">
    <name type="scientific">Fructilactobacillus florum DSM 22689 = JCM 16035</name>
    <dbReference type="NCBI Taxonomy" id="1423745"/>
    <lineage>
        <taxon>Bacteria</taxon>
        <taxon>Bacillati</taxon>
        <taxon>Bacillota</taxon>
        <taxon>Bacilli</taxon>
        <taxon>Lactobacillales</taxon>
        <taxon>Lactobacillaceae</taxon>
        <taxon>Fructilactobacillus</taxon>
    </lineage>
</organism>
<reference evidence="2 3" key="1">
    <citation type="journal article" date="2015" name="Genome Announc.">
        <title>Expanding the biotechnology potential of lactobacilli through comparative genomics of 213 strains and associated genera.</title>
        <authorList>
            <person name="Sun Z."/>
            <person name="Harris H.M."/>
            <person name="McCann A."/>
            <person name="Guo C."/>
            <person name="Argimon S."/>
            <person name="Zhang W."/>
            <person name="Yang X."/>
            <person name="Jeffery I.B."/>
            <person name="Cooney J.C."/>
            <person name="Kagawa T.F."/>
            <person name="Liu W."/>
            <person name="Song Y."/>
            <person name="Salvetti E."/>
            <person name="Wrobel A."/>
            <person name="Rasinkangas P."/>
            <person name="Parkhill J."/>
            <person name="Rea M.C."/>
            <person name="O'Sullivan O."/>
            <person name="Ritari J."/>
            <person name="Douillard F.P."/>
            <person name="Paul Ross R."/>
            <person name="Yang R."/>
            <person name="Briner A.E."/>
            <person name="Felis G.E."/>
            <person name="de Vos W.M."/>
            <person name="Barrangou R."/>
            <person name="Klaenhammer T.R."/>
            <person name="Caufield P.W."/>
            <person name="Cui Y."/>
            <person name="Zhang H."/>
            <person name="O'Toole P.W."/>
        </authorList>
    </citation>
    <scope>NUCLEOTIDE SEQUENCE [LARGE SCALE GENOMIC DNA]</scope>
    <source>
        <strain evidence="2 3">DSM 22689</strain>
    </source>
</reference>
<keyword evidence="1" id="KW-0175">Coiled coil</keyword>
<dbReference type="EMBL" id="AYZI01000008">
    <property type="protein sequence ID" value="KRM90586.1"/>
    <property type="molecule type" value="Genomic_DNA"/>
</dbReference>
<evidence type="ECO:0000313" key="3">
    <source>
        <dbReference type="Proteomes" id="UP000051586"/>
    </source>
</evidence>
<dbReference type="Proteomes" id="UP000051586">
    <property type="component" value="Unassembled WGS sequence"/>
</dbReference>
<dbReference type="PATRIC" id="fig|1423745.4.peg.1339"/>